<dbReference type="SMART" id="SM00060">
    <property type="entry name" value="FN3"/>
    <property type="match status" value="3"/>
</dbReference>
<dbReference type="CDD" id="cd00096">
    <property type="entry name" value="Ig"/>
    <property type="match status" value="1"/>
</dbReference>
<dbReference type="InterPro" id="IPR007110">
    <property type="entry name" value="Ig-like_dom"/>
</dbReference>
<feature type="region of interest" description="Disordered" evidence="3">
    <location>
        <begin position="951"/>
        <end position="971"/>
    </location>
</feature>
<dbReference type="InterPro" id="IPR013106">
    <property type="entry name" value="Ig_V-set"/>
</dbReference>
<feature type="region of interest" description="Disordered" evidence="3">
    <location>
        <begin position="998"/>
        <end position="1029"/>
    </location>
</feature>
<dbReference type="SMART" id="SM00406">
    <property type="entry name" value="IGv"/>
    <property type="match status" value="1"/>
</dbReference>
<keyword evidence="4" id="KW-1133">Transmembrane helix</keyword>
<dbReference type="SMART" id="SM00409">
    <property type="entry name" value="IG"/>
    <property type="match status" value="4"/>
</dbReference>
<feature type="domain" description="Fibronectin type-III" evidence="6">
    <location>
        <begin position="654"/>
        <end position="742"/>
    </location>
</feature>
<dbReference type="Pfam" id="PF00041">
    <property type="entry name" value="fn3"/>
    <property type="match status" value="1"/>
</dbReference>
<keyword evidence="1" id="KW-0677">Repeat</keyword>
<dbReference type="Proteomes" id="UP001652582">
    <property type="component" value="Chromosome 10"/>
</dbReference>
<evidence type="ECO:0000259" key="6">
    <source>
        <dbReference type="PROSITE" id="PS50853"/>
    </source>
</evidence>
<dbReference type="SUPFAM" id="SSF48726">
    <property type="entry name" value="Immunoglobulin"/>
    <property type="match status" value="3"/>
</dbReference>
<proteinExistence type="predicted"/>
<evidence type="ECO:0000256" key="2">
    <source>
        <dbReference type="ARBA" id="ARBA00023157"/>
    </source>
</evidence>
<dbReference type="GeneID" id="112050556"/>
<evidence type="ECO:0000256" key="1">
    <source>
        <dbReference type="ARBA" id="ARBA00022737"/>
    </source>
</evidence>
<feature type="region of interest" description="Disordered" evidence="3">
    <location>
        <begin position="1049"/>
        <end position="1104"/>
    </location>
</feature>
<keyword evidence="7" id="KW-1185">Reference proteome</keyword>
<dbReference type="Pfam" id="PF07679">
    <property type="entry name" value="I-set"/>
    <property type="match status" value="1"/>
</dbReference>
<dbReference type="PANTHER" id="PTHR44170">
    <property type="entry name" value="PROTEIN SIDEKICK"/>
    <property type="match status" value="1"/>
</dbReference>
<dbReference type="InterPro" id="IPR003599">
    <property type="entry name" value="Ig_sub"/>
</dbReference>
<dbReference type="InterPro" id="IPR003598">
    <property type="entry name" value="Ig_sub2"/>
</dbReference>
<dbReference type="PROSITE" id="PS50835">
    <property type="entry name" value="IG_LIKE"/>
    <property type="match status" value="3"/>
</dbReference>
<evidence type="ECO:0000259" key="5">
    <source>
        <dbReference type="PROSITE" id="PS50835"/>
    </source>
</evidence>
<reference evidence="8" key="1">
    <citation type="submission" date="2025-08" db="UniProtKB">
        <authorList>
            <consortium name="RefSeq"/>
        </authorList>
    </citation>
    <scope>IDENTIFICATION</scope>
</reference>
<keyword evidence="4" id="KW-0472">Membrane</keyword>
<dbReference type="CDD" id="cd00063">
    <property type="entry name" value="FN3"/>
    <property type="match status" value="2"/>
</dbReference>
<dbReference type="SUPFAM" id="SSF49265">
    <property type="entry name" value="Fibronectin type III"/>
    <property type="match status" value="2"/>
</dbReference>
<feature type="transmembrane region" description="Helical" evidence="4">
    <location>
        <begin position="918"/>
        <end position="944"/>
    </location>
</feature>
<feature type="domain" description="Ig-like" evidence="5">
    <location>
        <begin position="358"/>
        <end position="449"/>
    </location>
</feature>
<evidence type="ECO:0000313" key="8">
    <source>
        <dbReference type="RefSeq" id="XP_052739700.1"/>
    </source>
</evidence>
<organism evidence="7 8">
    <name type="scientific">Bicyclus anynana</name>
    <name type="common">Squinting bush brown butterfly</name>
    <dbReference type="NCBI Taxonomy" id="110368"/>
    <lineage>
        <taxon>Eukaryota</taxon>
        <taxon>Metazoa</taxon>
        <taxon>Ecdysozoa</taxon>
        <taxon>Arthropoda</taxon>
        <taxon>Hexapoda</taxon>
        <taxon>Insecta</taxon>
        <taxon>Pterygota</taxon>
        <taxon>Neoptera</taxon>
        <taxon>Endopterygota</taxon>
        <taxon>Lepidoptera</taxon>
        <taxon>Glossata</taxon>
        <taxon>Ditrysia</taxon>
        <taxon>Papilionoidea</taxon>
        <taxon>Nymphalidae</taxon>
        <taxon>Satyrinae</taxon>
        <taxon>Satyrini</taxon>
        <taxon>Mycalesina</taxon>
        <taxon>Bicyclus</taxon>
    </lineage>
</organism>
<evidence type="ECO:0000313" key="7">
    <source>
        <dbReference type="Proteomes" id="UP001652582"/>
    </source>
</evidence>
<dbReference type="RefSeq" id="XP_052739700.1">
    <property type="nucleotide sequence ID" value="XM_052883740.1"/>
</dbReference>
<dbReference type="InterPro" id="IPR013098">
    <property type="entry name" value="Ig_I-set"/>
</dbReference>
<keyword evidence="2" id="KW-1015">Disulfide bond</keyword>
<protein>
    <submittedName>
        <fullName evidence="8">Protogenin B isoform X1</fullName>
    </submittedName>
</protein>
<feature type="compositionally biased region" description="Basic and acidic residues" evidence="3">
    <location>
        <begin position="1052"/>
        <end position="1063"/>
    </location>
</feature>
<keyword evidence="4" id="KW-0812">Transmembrane</keyword>
<evidence type="ECO:0000256" key="4">
    <source>
        <dbReference type="SAM" id="Phobius"/>
    </source>
</evidence>
<name>A0ABM3LKT5_BICAN</name>
<feature type="compositionally biased region" description="Basic residues" evidence="3">
    <location>
        <begin position="951"/>
        <end position="960"/>
    </location>
</feature>
<evidence type="ECO:0000256" key="3">
    <source>
        <dbReference type="SAM" id="MobiDB-lite"/>
    </source>
</evidence>
<feature type="domain" description="Ig-like" evidence="5">
    <location>
        <begin position="270"/>
        <end position="356"/>
    </location>
</feature>
<feature type="compositionally biased region" description="Basic and acidic residues" evidence="3">
    <location>
        <begin position="1014"/>
        <end position="1029"/>
    </location>
</feature>
<dbReference type="PANTHER" id="PTHR44170:SF6">
    <property type="entry name" value="CONTACTIN"/>
    <property type="match status" value="1"/>
</dbReference>
<accession>A0ABM3LKT5</accession>
<feature type="domain" description="Fibronectin type-III" evidence="6">
    <location>
        <begin position="457"/>
        <end position="551"/>
    </location>
</feature>
<gene>
    <name evidence="8" type="primary">LOC112050556</name>
</gene>
<dbReference type="Gene3D" id="2.60.40.10">
    <property type="entry name" value="Immunoglobulins"/>
    <property type="match status" value="5"/>
</dbReference>
<dbReference type="InterPro" id="IPR036116">
    <property type="entry name" value="FN3_sf"/>
</dbReference>
<feature type="compositionally biased region" description="Polar residues" evidence="3">
    <location>
        <begin position="1078"/>
        <end position="1104"/>
    </location>
</feature>
<dbReference type="InterPro" id="IPR013783">
    <property type="entry name" value="Ig-like_fold"/>
</dbReference>
<dbReference type="PROSITE" id="PS50853">
    <property type="entry name" value="FN3"/>
    <property type="match status" value="2"/>
</dbReference>
<sequence length="1104" mass="121355">MWLRPGLREAPLAAASRPRSVRRRKRAAPLVFPQPAACNRVCANDSVFMALIYQLLRVLVLGVTAAAGDDVPITWSWSAQNASLPCVVPEWTRVQPRRPPPPLDDELSRARPFVWYRLAATREEVSPKWVSPNGTLEVARRSGGAEGVYQCAAALPGGHVLGYPVNLKFSHIGKQFLKPPADTIAYLGQPFSIPCRISSGPAASISWTRDGKPLPQNYRYHVLESELLILDVKNEDVGAYRCTATNPIINKSRTSPEGRVRVQQSIEEEPSFLPVRVNEDIAVPGGSRVVLPCPASGWPRPKLRWEFTPPGQKPAELESTAEVLVLSSLAKDQEGVYTCSLEDYFDIVKSFNVTVTEPVVITLPPVSKDATRASTVRFNCTASGKPEPNVTWYKNGEKLTLAGRRNLRSSVDRLRLELVISGVTSDDAGVYQCFASNGHSSASRWARLNVTGAGADAPRDVRCAPVGAATVALRWLPPADDVMAYTVDTTPTDKHGGVITGQPHTNTEEIIKVREPLEPYLFQVRAYIPASTKKNIASDMSESVLCQGQGVPIKLSKLDDDKILVSWKQFAEQTPGVVEWILQYKPDDGEEMTVERNVTLAARVTNYTLTAPGSQPLLVRLLGSRSSEWLPQNLTLVPWTSSSQDADDGEVKLIPQDLEAVEVTEKGFTLRWRCEDSPRYTFLVCVRKIDGNDYCQESYDTSAKIEGLQPDSKYEVRVQVRVPGMALGGAFTAPYHVTTLPKGPHRFKDLKYKYVNESTIRVSWSDAPARYTVYHSAELKMPVEKWAAVEVVGNTALITGVQQTEDTYVMVAGYDPDGHSSVITVPQQVGSIEAKDLEYSYSSSGVCVRWNGTGPREVHYTQDIAQPVESWAVVNVTGTSVEITNLNPGPVFVVVTAAGSRRRYPTPLTIPERPADNFYYYLGIGLGCGACALCAVAGGALCLWRRAKAKRTPQRSRRTHTTSAEGNEEDGSEMRMVRVANGGAGEPLLNGHANVHITENPATKTPNGRLKKGRGYDPPHFDTFDLSRHEPDTTVETVLDDTVSYGLFDTSRPPEFDFSRSSKDLSANDSFGKLPDDNMNSELTRSSEFQLDNSKIQPTLQPNG</sequence>
<dbReference type="InterPro" id="IPR036179">
    <property type="entry name" value="Ig-like_dom_sf"/>
</dbReference>
<dbReference type="SMART" id="SM00408">
    <property type="entry name" value="IGc2"/>
    <property type="match status" value="3"/>
</dbReference>
<dbReference type="Pfam" id="PF13927">
    <property type="entry name" value="Ig_3"/>
    <property type="match status" value="1"/>
</dbReference>
<feature type="domain" description="Ig-like" evidence="5">
    <location>
        <begin position="164"/>
        <end position="261"/>
    </location>
</feature>
<dbReference type="InterPro" id="IPR003961">
    <property type="entry name" value="FN3_dom"/>
</dbReference>